<dbReference type="HAMAP" id="MF_01401">
    <property type="entry name" value="MsrA"/>
    <property type="match status" value="1"/>
</dbReference>
<comment type="catalytic activity">
    <reaction evidence="4 5">
        <text>[thioredoxin]-disulfide + L-methionine + H2O = L-methionine (S)-S-oxide + [thioredoxin]-dithiol</text>
        <dbReference type="Rhea" id="RHEA:19993"/>
        <dbReference type="Rhea" id="RHEA-COMP:10698"/>
        <dbReference type="Rhea" id="RHEA-COMP:10700"/>
        <dbReference type="ChEBI" id="CHEBI:15377"/>
        <dbReference type="ChEBI" id="CHEBI:29950"/>
        <dbReference type="ChEBI" id="CHEBI:50058"/>
        <dbReference type="ChEBI" id="CHEBI:57844"/>
        <dbReference type="ChEBI" id="CHEBI:58772"/>
        <dbReference type="EC" id="1.8.4.11"/>
    </reaction>
</comment>
<dbReference type="InterPro" id="IPR002569">
    <property type="entry name" value="Met_Sox_Rdtase_MsrA_dom"/>
</dbReference>
<comment type="function">
    <text evidence="5">Has an important function as a repair enzyme for proteins that have been inactivated by oxidation. Catalyzes the reversible oxidation-reduction of methionine sulfoxide in proteins to methionine.</text>
</comment>
<keyword evidence="2 5" id="KW-0560">Oxidoreductase</keyword>
<evidence type="ECO:0000256" key="3">
    <source>
        <dbReference type="ARBA" id="ARBA00047806"/>
    </source>
</evidence>
<dbReference type="Gene3D" id="3.30.1060.10">
    <property type="entry name" value="Peptide methionine sulphoxide reductase MsrA"/>
    <property type="match status" value="1"/>
</dbReference>
<feature type="domain" description="Peptide methionine sulphoxide reductase MsrA" evidence="6">
    <location>
        <begin position="8"/>
        <end position="158"/>
    </location>
</feature>
<dbReference type="Proteomes" id="UP000568839">
    <property type="component" value="Unassembled WGS sequence"/>
</dbReference>
<dbReference type="InterPro" id="IPR036509">
    <property type="entry name" value="Met_Sox_Rdtase_MsrA_sf"/>
</dbReference>
<feature type="active site" evidence="5">
    <location>
        <position position="14"/>
    </location>
</feature>
<gene>
    <name evidence="5" type="primary">msrA</name>
    <name evidence="7" type="ORF">HNR44_002664</name>
</gene>
<dbReference type="PANTHER" id="PTHR43774:SF1">
    <property type="entry name" value="PEPTIDE METHIONINE SULFOXIDE REDUCTASE MSRA 2"/>
    <property type="match status" value="1"/>
</dbReference>
<dbReference type="SUPFAM" id="SSF55068">
    <property type="entry name" value="Peptide methionine sulfoxide reductase"/>
    <property type="match status" value="1"/>
</dbReference>
<evidence type="ECO:0000256" key="4">
    <source>
        <dbReference type="ARBA" id="ARBA00048782"/>
    </source>
</evidence>
<dbReference type="Pfam" id="PF01625">
    <property type="entry name" value="PMSR"/>
    <property type="match status" value="1"/>
</dbReference>
<reference evidence="7 8" key="1">
    <citation type="submission" date="2020-08" db="EMBL/GenBank/DDBJ databases">
        <title>Genomic Encyclopedia of Type Strains, Phase IV (KMG-IV): sequencing the most valuable type-strain genomes for metagenomic binning, comparative biology and taxonomic classification.</title>
        <authorList>
            <person name="Goeker M."/>
        </authorList>
    </citation>
    <scope>NUCLEOTIDE SEQUENCE [LARGE SCALE GENOMIC DNA]</scope>
    <source>
        <strain evidence="7 8">DSM 21769</strain>
    </source>
</reference>
<organism evidence="7 8">
    <name type="scientific">Geomicrobium halophilum</name>
    <dbReference type="NCBI Taxonomy" id="549000"/>
    <lineage>
        <taxon>Bacteria</taxon>
        <taxon>Bacillati</taxon>
        <taxon>Bacillota</taxon>
        <taxon>Bacilli</taxon>
        <taxon>Bacillales</taxon>
        <taxon>Geomicrobium</taxon>
    </lineage>
</organism>
<proteinExistence type="inferred from homology"/>
<sequence length="176" mass="20314">MKDTKRYATFAGGCFWCMVGPFQAEEGVLQVKSGYTGGDTENPTYEEVCSNQTGHVEAIQVTYHPQVVSYQRLLKIFWQNIDPTDPGGQFNDRGESYETAIFYHDEDQRQLALESRRDLEENGPFNKPIVTPIVPAATFYDAEDYHQDYHLKNPFHYQLYKKGSGRDAFIKTYWSD</sequence>
<evidence type="ECO:0000256" key="5">
    <source>
        <dbReference type="HAMAP-Rule" id="MF_01401"/>
    </source>
</evidence>
<dbReference type="PANTHER" id="PTHR43774">
    <property type="entry name" value="PEPTIDE METHIONINE SULFOXIDE REDUCTASE"/>
    <property type="match status" value="1"/>
</dbReference>
<evidence type="ECO:0000256" key="1">
    <source>
        <dbReference type="ARBA" id="ARBA00005591"/>
    </source>
</evidence>
<name>A0A841PSA3_9BACL</name>
<protein>
    <recommendedName>
        <fullName evidence="5">Peptide methionine sulfoxide reductase MsrA</fullName>
        <shortName evidence="5">Protein-methionine-S-oxide reductase</shortName>
        <ecNumber evidence="5">1.8.4.11</ecNumber>
    </recommendedName>
    <alternativeName>
        <fullName evidence="5">Peptide-methionine (S)-S-oxide reductase</fullName>
        <shortName evidence="5">Peptide Met(O) reductase</shortName>
    </alternativeName>
</protein>
<comment type="similarity">
    <text evidence="1 5">Belongs to the MsrA Met sulfoxide reductase family.</text>
</comment>
<comment type="caution">
    <text evidence="7">The sequence shown here is derived from an EMBL/GenBank/DDBJ whole genome shotgun (WGS) entry which is preliminary data.</text>
</comment>
<dbReference type="EC" id="1.8.4.11" evidence="5"/>
<dbReference type="AlphaFoldDB" id="A0A841PSA3"/>
<dbReference type="GO" id="GO:0008113">
    <property type="term" value="F:peptide-methionine (S)-S-oxide reductase activity"/>
    <property type="evidence" value="ECO:0007669"/>
    <property type="project" value="UniProtKB-UniRule"/>
</dbReference>
<evidence type="ECO:0000259" key="6">
    <source>
        <dbReference type="Pfam" id="PF01625"/>
    </source>
</evidence>
<evidence type="ECO:0000313" key="8">
    <source>
        <dbReference type="Proteomes" id="UP000568839"/>
    </source>
</evidence>
<evidence type="ECO:0000313" key="7">
    <source>
        <dbReference type="EMBL" id="MBB6450674.1"/>
    </source>
</evidence>
<keyword evidence="8" id="KW-1185">Reference proteome</keyword>
<accession>A0A841PSA3</accession>
<evidence type="ECO:0000256" key="2">
    <source>
        <dbReference type="ARBA" id="ARBA00023002"/>
    </source>
</evidence>
<dbReference type="NCBIfam" id="TIGR00401">
    <property type="entry name" value="msrA"/>
    <property type="match status" value="1"/>
</dbReference>
<dbReference type="EMBL" id="JACHHJ010000004">
    <property type="protein sequence ID" value="MBB6450674.1"/>
    <property type="molecule type" value="Genomic_DNA"/>
</dbReference>
<comment type="catalytic activity">
    <reaction evidence="3 5">
        <text>L-methionyl-[protein] + [thioredoxin]-disulfide + H2O = L-methionyl-(S)-S-oxide-[protein] + [thioredoxin]-dithiol</text>
        <dbReference type="Rhea" id="RHEA:14217"/>
        <dbReference type="Rhea" id="RHEA-COMP:10698"/>
        <dbReference type="Rhea" id="RHEA-COMP:10700"/>
        <dbReference type="Rhea" id="RHEA-COMP:12313"/>
        <dbReference type="Rhea" id="RHEA-COMP:12315"/>
        <dbReference type="ChEBI" id="CHEBI:15377"/>
        <dbReference type="ChEBI" id="CHEBI:16044"/>
        <dbReference type="ChEBI" id="CHEBI:29950"/>
        <dbReference type="ChEBI" id="CHEBI:44120"/>
        <dbReference type="ChEBI" id="CHEBI:50058"/>
        <dbReference type="EC" id="1.8.4.11"/>
    </reaction>
</comment>